<evidence type="ECO:0000259" key="1">
    <source>
        <dbReference type="Pfam" id="PF13480"/>
    </source>
</evidence>
<dbReference type="EMBL" id="MHMA01000018">
    <property type="protein sequence ID" value="OGZ20293.1"/>
    <property type="molecule type" value="Genomic_DNA"/>
</dbReference>
<evidence type="ECO:0000313" key="3">
    <source>
        <dbReference type="Proteomes" id="UP000178721"/>
    </source>
</evidence>
<evidence type="ECO:0000313" key="2">
    <source>
        <dbReference type="EMBL" id="OGZ20293.1"/>
    </source>
</evidence>
<dbReference type="InterPro" id="IPR038740">
    <property type="entry name" value="BioF2-like_GNAT_dom"/>
</dbReference>
<comment type="caution">
    <text evidence="2">The sequence shown here is derived from an EMBL/GenBank/DDBJ whole genome shotgun (WGS) entry which is preliminary data.</text>
</comment>
<dbReference type="Pfam" id="PF13480">
    <property type="entry name" value="Acetyltransf_6"/>
    <property type="match status" value="1"/>
</dbReference>
<protein>
    <recommendedName>
        <fullName evidence="1">BioF2-like acetyltransferase domain-containing protein</fullName>
    </recommendedName>
</protein>
<organism evidence="2 3">
    <name type="scientific">Candidatus Nealsonbacteria bacterium RIFCSPHIGHO2_01_FULL_43_31</name>
    <dbReference type="NCBI Taxonomy" id="1801665"/>
    <lineage>
        <taxon>Bacteria</taxon>
        <taxon>Candidatus Nealsoniibacteriota</taxon>
    </lineage>
</organism>
<reference evidence="2 3" key="1">
    <citation type="journal article" date="2016" name="Nat. Commun.">
        <title>Thousands of microbial genomes shed light on interconnected biogeochemical processes in an aquifer system.</title>
        <authorList>
            <person name="Anantharaman K."/>
            <person name="Brown C.T."/>
            <person name="Hug L.A."/>
            <person name="Sharon I."/>
            <person name="Castelle C.J."/>
            <person name="Probst A.J."/>
            <person name="Thomas B.C."/>
            <person name="Singh A."/>
            <person name="Wilkins M.J."/>
            <person name="Karaoz U."/>
            <person name="Brodie E.L."/>
            <person name="Williams K.H."/>
            <person name="Hubbard S.S."/>
            <person name="Banfield J.F."/>
        </authorList>
    </citation>
    <scope>NUCLEOTIDE SEQUENCE [LARGE SCALE GENOMIC DNA]</scope>
</reference>
<dbReference type="AlphaFoldDB" id="A0A1G2E3B1"/>
<gene>
    <name evidence="2" type="ORF">A2654_01870</name>
</gene>
<dbReference type="Proteomes" id="UP000178721">
    <property type="component" value="Unassembled WGS sequence"/>
</dbReference>
<name>A0A1G2E3B1_9BACT</name>
<dbReference type="SUPFAM" id="SSF55729">
    <property type="entry name" value="Acyl-CoA N-acyltransferases (Nat)"/>
    <property type="match status" value="1"/>
</dbReference>
<accession>A0A1G2E3B1</accession>
<sequence>MSLDFKIIKDLSQAKAIWQQLSPQKTLWDDWDFRYCFYKYYNWELFFYTGYLDGQIVGVLPLQYNPEKKFLEFFGGNYMEENKILVKKDCQQFIPDFYKQVDKEAELDDISGQDALTQSLPLHEYKYIYNLSGITSLEEFIDKYFDSDSRKKKRRLLKEEVEIIYNNFNDFNLMIDLNLKNFGEKSSFHFPFRKEIFRDLLKLNYEPILLTSIINGKKEAVSFALKYKDKFISLNSGVNSASFPWLEKYLILKKVAKAIELKCRIFDACVGDCGWKENWHLEKIPQFKYRT</sequence>
<feature type="domain" description="BioF2-like acetyltransferase" evidence="1">
    <location>
        <begin position="150"/>
        <end position="277"/>
    </location>
</feature>
<proteinExistence type="predicted"/>
<dbReference type="InterPro" id="IPR016181">
    <property type="entry name" value="Acyl_CoA_acyltransferase"/>
</dbReference>